<keyword evidence="1 3" id="KW-0560">Oxidoreductase</keyword>
<dbReference type="AlphaFoldDB" id="A0A0S4U683"/>
<sequence length="423" mass="45429">MHNDTAAPAGRRAITVVGAGIVGVSCALQLQRDGHRVTLLDQAGIGEGCSYGNAGCLSVASVVAMALPGMLAQVPKWLADPLGPLTVRWSYLPRALPWLLKWIRAGTEARARAVARPLADLFSATYPGYRGLLEPAQYDDLIRDTGHLYVWRTLARGPGEVLAQSIRDATGVRSQALSAGEVRELEPALAGDIRSGLLLPDNGFTCNPERLVKTLAAHFVAAGGTVLRRKVLDFALGERGPTRLYTDCGSLPVSTLVICAGAWSMRLGARLTGVHIPLDTERGYHAMLRAPTVQPSRPVMDCERKFIATPMEDGLRIAGTVEIGGLDIPPDFRRADTLTRHGQALFPGLAFTGDSAWMGYRPSIPDSLPVIDRSERFPDVFFAFGHGHLGMTGAPGTGRLIADLVAGRPPFIDARPYGLQRFD</sequence>
<dbReference type="Pfam" id="PF01266">
    <property type="entry name" value="DAO"/>
    <property type="match status" value="1"/>
</dbReference>
<dbReference type="PANTHER" id="PTHR13847">
    <property type="entry name" value="SARCOSINE DEHYDROGENASE-RELATED"/>
    <property type="match status" value="1"/>
</dbReference>
<dbReference type="SUPFAM" id="SSF51905">
    <property type="entry name" value="FAD/NAD(P)-binding domain"/>
    <property type="match status" value="1"/>
</dbReference>
<evidence type="ECO:0000259" key="2">
    <source>
        <dbReference type="Pfam" id="PF01266"/>
    </source>
</evidence>
<dbReference type="EC" id="1.4.99.6" evidence="3"/>
<protein>
    <submittedName>
        <fullName evidence="3">Putative amino acid dehydrogenase transmembrane protein</fullName>
        <ecNumber evidence="3">1.4.99.6</ecNumber>
    </submittedName>
</protein>
<dbReference type="GO" id="GO:0005737">
    <property type="term" value="C:cytoplasm"/>
    <property type="evidence" value="ECO:0007669"/>
    <property type="project" value="TreeGrafter"/>
</dbReference>
<dbReference type="GO" id="GO:0016491">
    <property type="term" value="F:oxidoreductase activity"/>
    <property type="evidence" value="ECO:0007669"/>
    <property type="project" value="UniProtKB-KW"/>
</dbReference>
<evidence type="ECO:0000313" key="3">
    <source>
        <dbReference type="EMBL" id="CUV17735.1"/>
    </source>
</evidence>
<organism evidence="3">
    <name type="scientific">Ralstonia solanacearum</name>
    <name type="common">Pseudomonas solanacearum</name>
    <dbReference type="NCBI Taxonomy" id="305"/>
    <lineage>
        <taxon>Bacteria</taxon>
        <taxon>Pseudomonadati</taxon>
        <taxon>Pseudomonadota</taxon>
        <taxon>Betaproteobacteria</taxon>
        <taxon>Burkholderiales</taxon>
        <taxon>Burkholderiaceae</taxon>
        <taxon>Ralstonia</taxon>
        <taxon>Ralstonia solanacearum species complex</taxon>
    </lineage>
</organism>
<gene>
    <name evidence="3" type="ORF">PSS4_v1_380014</name>
</gene>
<proteinExistence type="predicted"/>
<dbReference type="InterPro" id="IPR036188">
    <property type="entry name" value="FAD/NAD-bd_sf"/>
</dbReference>
<evidence type="ECO:0000256" key="1">
    <source>
        <dbReference type="ARBA" id="ARBA00023002"/>
    </source>
</evidence>
<dbReference type="EMBL" id="LN899821">
    <property type="protein sequence ID" value="CUV17735.1"/>
    <property type="molecule type" value="Genomic_DNA"/>
</dbReference>
<accession>A0A0S4U683</accession>
<feature type="domain" description="FAD dependent oxidoreductase" evidence="2">
    <location>
        <begin position="14"/>
        <end position="404"/>
    </location>
</feature>
<dbReference type="Gene3D" id="3.50.50.60">
    <property type="entry name" value="FAD/NAD(P)-binding domain"/>
    <property type="match status" value="2"/>
</dbReference>
<keyword evidence="3" id="KW-0812">Transmembrane</keyword>
<dbReference type="PANTHER" id="PTHR13847:SF289">
    <property type="entry name" value="GLYCINE OXIDASE"/>
    <property type="match status" value="1"/>
</dbReference>
<dbReference type="SUPFAM" id="SSF54373">
    <property type="entry name" value="FAD-linked reductases, C-terminal domain"/>
    <property type="match status" value="1"/>
</dbReference>
<keyword evidence="3" id="KW-0472">Membrane</keyword>
<name>A0A0S4U683_RALSL</name>
<dbReference type="Gene3D" id="3.30.9.10">
    <property type="entry name" value="D-Amino Acid Oxidase, subunit A, domain 2"/>
    <property type="match status" value="1"/>
</dbReference>
<reference evidence="3" key="1">
    <citation type="submission" date="2015-10" db="EMBL/GenBank/DDBJ databases">
        <authorList>
            <person name="Gilbert D.G."/>
        </authorList>
    </citation>
    <scope>NUCLEOTIDE SEQUENCE</scope>
    <source>
        <strain evidence="3">Phyl III-seqv23</strain>
    </source>
</reference>
<dbReference type="InterPro" id="IPR006076">
    <property type="entry name" value="FAD-dep_OxRdtase"/>
</dbReference>